<name>B5LJ12_9CAUD</name>
<evidence type="ECO:0000259" key="1">
    <source>
        <dbReference type="PROSITE" id="PS51084"/>
    </source>
</evidence>
<dbReference type="SUPFAM" id="SSF54197">
    <property type="entry name" value="HIT-like"/>
    <property type="match status" value="1"/>
</dbReference>
<dbReference type="InterPro" id="IPR011146">
    <property type="entry name" value="HIT-like"/>
</dbReference>
<evidence type="ECO:0000313" key="3">
    <source>
        <dbReference type="Proteomes" id="UP000001849"/>
    </source>
</evidence>
<dbReference type="EMBL" id="EU826466">
    <property type="protein sequence ID" value="ACH62009.1"/>
    <property type="molecule type" value="Genomic_DNA"/>
</dbReference>
<dbReference type="RefSeq" id="YP_002224919.1">
    <property type="nucleotide sequence ID" value="NC_011273.1"/>
</dbReference>
<dbReference type="Gene3D" id="3.30.428.10">
    <property type="entry name" value="HIT-like"/>
    <property type="match status" value="1"/>
</dbReference>
<protein>
    <recommendedName>
        <fullName evidence="1">HIT domain-containing protein</fullName>
    </recommendedName>
</protein>
<dbReference type="Proteomes" id="UP000001849">
    <property type="component" value="Segment"/>
</dbReference>
<dbReference type="GeneID" id="6920731"/>
<reference evidence="2 3" key="1">
    <citation type="submission" date="2008-06" db="EMBL/GenBank/DDBJ databases">
        <authorList>
            <person name="Smith A.L."/>
            <person name="Paladin E.C."/>
            <person name="Jacobs-Sera D."/>
            <person name="Hendirx R.W."/>
            <person name="Hatfull G.F."/>
        </authorList>
    </citation>
    <scope>NUCLEOTIDE SEQUENCE [LARGE SCALE GENOMIC DNA]</scope>
</reference>
<proteinExistence type="predicted"/>
<sequence>MDLSPARDDYGFKDTNCVFCIPNWDKLDIIERTRFNPCEVAVINPLKPVTEGHVLVIAAIHTKNASEQPWSISALLMSVAGEWVRKNQIESANIITSIGEPATQSVFHTHVHVVPRKLNDDLPLPWTPQQMEEARWKEALEANILHRMAARAKAAGDRYDAEQAEKLKSLPHIHGGLRP</sequence>
<dbReference type="Pfam" id="PF01230">
    <property type="entry name" value="HIT"/>
    <property type="match status" value="1"/>
</dbReference>
<dbReference type="PROSITE" id="PS51084">
    <property type="entry name" value="HIT_2"/>
    <property type="match status" value="1"/>
</dbReference>
<evidence type="ECO:0000313" key="2">
    <source>
        <dbReference type="EMBL" id="ACH62009.1"/>
    </source>
</evidence>
<feature type="domain" description="HIT" evidence="1">
    <location>
        <begin position="48"/>
        <end position="124"/>
    </location>
</feature>
<dbReference type="GO" id="GO:0003824">
    <property type="term" value="F:catalytic activity"/>
    <property type="evidence" value="ECO:0007669"/>
    <property type="project" value="InterPro"/>
</dbReference>
<dbReference type="OrthoDB" id="15713at10239"/>
<organism evidence="2 3">
    <name type="scientific">Mycobacterium phage Myrna</name>
    <dbReference type="NCBI Taxonomy" id="546805"/>
    <lineage>
        <taxon>Viruses</taxon>
        <taxon>Duplodnaviria</taxon>
        <taxon>Heunggongvirae</taxon>
        <taxon>Uroviricota</taxon>
        <taxon>Caudoviricetes</taxon>
        <taxon>Ceeclamvirinae</taxon>
        <taxon>Myrnavirus</taxon>
        <taxon>Myrnavirus myrna</taxon>
    </lineage>
</organism>
<gene>
    <name evidence="2" type="primary">1</name>
    <name evidence="2" type="ORF">MYRNA_1</name>
</gene>
<dbReference type="InterPro" id="IPR036265">
    <property type="entry name" value="HIT-like_sf"/>
</dbReference>
<accession>B5LJ12</accession>
<dbReference type="KEGG" id="vg:6920731"/>
<keyword evidence="3" id="KW-1185">Reference proteome</keyword>